<dbReference type="Proteomes" id="UP000680638">
    <property type="component" value="Unassembled WGS sequence"/>
</dbReference>
<gene>
    <name evidence="1" type="ORF">J21TS3_20290</name>
</gene>
<name>A0ABQ4LVL9_9BACL</name>
<protein>
    <submittedName>
        <fullName evidence="1">Uncharacterized protein</fullName>
    </submittedName>
</protein>
<proteinExistence type="predicted"/>
<comment type="caution">
    <text evidence="1">The sequence shown here is derived from an EMBL/GenBank/DDBJ whole genome shotgun (WGS) entry which is preliminary data.</text>
</comment>
<evidence type="ECO:0000313" key="1">
    <source>
        <dbReference type="EMBL" id="GIO67208.1"/>
    </source>
</evidence>
<sequence>MAGEQRKERSDKKKAIAPYISAAADEQVARIGYVCDMPLKTIGEMLAKKKSEMDIQSALL</sequence>
<evidence type="ECO:0000313" key="2">
    <source>
        <dbReference type="Proteomes" id="UP000680638"/>
    </source>
</evidence>
<organism evidence="1 2">
    <name type="scientific">Paenibacillus cookii</name>
    <dbReference type="NCBI Taxonomy" id="157839"/>
    <lineage>
        <taxon>Bacteria</taxon>
        <taxon>Bacillati</taxon>
        <taxon>Bacillota</taxon>
        <taxon>Bacilli</taxon>
        <taxon>Bacillales</taxon>
        <taxon>Paenibacillaceae</taxon>
        <taxon>Paenibacillus</taxon>
    </lineage>
</organism>
<accession>A0ABQ4LVL9</accession>
<keyword evidence="2" id="KW-1185">Reference proteome</keyword>
<dbReference type="EMBL" id="BORW01000008">
    <property type="protein sequence ID" value="GIO67208.1"/>
    <property type="molecule type" value="Genomic_DNA"/>
</dbReference>
<reference evidence="1 2" key="1">
    <citation type="submission" date="2021-03" db="EMBL/GenBank/DDBJ databases">
        <title>Antimicrobial resistance genes in bacteria isolated from Japanese honey, and their potential for conferring macrolide and lincosamide resistance in the American foulbrood pathogen Paenibacillus larvae.</title>
        <authorList>
            <person name="Okamoto M."/>
            <person name="Kumagai M."/>
            <person name="Kanamori H."/>
            <person name="Takamatsu D."/>
        </authorList>
    </citation>
    <scope>NUCLEOTIDE SEQUENCE [LARGE SCALE GENOMIC DNA]</scope>
    <source>
        <strain evidence="1 2">J21TS3</strain>
    </source>
</reference>